<comment type="caution">
    <text evidence="1">The sequence shown here is derived from an EMBL/GenBank/DDBJ whole genome shotgun (WGS) entry which is preliminary data.</text>
</comment>
<name>A0A644ZPP1_9ZZZZ</name>
<reference evidence="1" key="1">
    <citation type="submission" date="2019-08" db="EMBL/GenBank/DDBJ databases">
        <authorList>
            <person name="Kucharzyk K."/>
            <person name="Murdoch R.W."/>
            <person name="Higgins S."/>
            <person name="Loffler F."/>
        </authorList>
    </citation>
    <scope>NUCLEOTIDE SEQUENCE</scope>
</reference>
<evidence type="ECO:0000313" key="1">
    <source>
        <dbReference type="EMBL" id="MPM42726.1"/>
    </source>
</evidence>
<protein>
    <submittedName>
        <fullName evidence="1">Uncharacterized protein</fullName>
    </submittedName>
</protein>
<proteinExistence type="predicted"/>
<dbReference type="SUPFAM" id="SSF158622">
    <property type="entry name" value="YheA/YmcA-like"/>
    <property type="match status" value="1"/>
</dbReference>
<accession>A0A644ZPP1</accession>
<dbReference type="Pfam" id="PF06133">
    <property type="entry name" value="Com_YlbF"/>
    <property type="match status" value="1"/>
</dbReference>
<dbReference type="Gene3D" id="1.20.1500.10">
    <property type="entry name" value="YheA/YmcA-like"/>
    <property type="match status" value="1"/>
</dbReference>
<dbReference type="InterPro" id="IPR023378">
    <property type="entry name" value="YheA/YmcA-like_dom_sf"/>
</dbReference>
<gene>
    <name evidence="1" type="ORF">SDC9_89396</name>
</gene>
<sequence>MNVYDAANELSKAMRESQEYKRLSEAKKKLSADSSAESMVKDFMQQKQELEIEQFSGKSPDKDKMEKVQKLYELLTLNSVANDYVQAYIRFQLMINDISKTIGDVVKEVVGE</sequence>
<organism evidence="1">
    <name type="scientific">bioreactor metagenome</name>
    <dbReference type="NCBI Taxonomy" id="1076179"/>
    <lineage>
        <taxon>unclassified sequences</taxon>
        <taxon>metagenomes</taxon>
        <taxon>ecological metagenomes</taxon>
    </lineage>
</organism>
<dbReference type="AlphaFoldDB" id="A0A644ZPP1"/>
<dbReference type="EMBL" id="VSSQ01009835">
    <property type="protein sequence ID" value="MPM42726.1"/>
    <property type="molecule type" value="Genomic_DNA"/>
</dbReference>
<dbReference type="InterPro" id="IPR010368">
    <property type="entry name" value="Com_YlbF"/>
</dbReference>